<evidence type="ECO:0000256" key="3">
    <source>
        <dbReference type="ARBA" id="ARBA00022475"/>
    </source>
</evidence>
<feature type="transmembrane region" description="Helical" evidence="9">
    <location>
        <begin position="137"/>
        <end position="160"/>
    </location>
</feature>
<dbReference type="PANTHER" id="PTHR37324">
    <property type="entry name" value="PTS SYSTEM GALACTITOL-SPECIFIC EIIC COMPONENT"/>
    <property type="match status" value="1"/>
</dbReference>
<dbReference type="RefSeq" id="WP_142244638.1">
    <property type="nucleotide sequence ID" value="NZ_FTMX01000004.1"/>
</dbReference>
<evidence type="ECO:0000313" key="11">
    <source>
        <dbReference type="EMBL" id="SIR59144.1"/>
    </source>
</evidence>
<feature type="transmembrane region" description="Helical" evidence="9">
    <location>
        <begin position="297"/>
        <end position="327"/>
    </location>
</feature>
<protein>
    <recommendedName>
        <fullName evidence="10">PTS EIIC type-2 domain-containing protein</fullName>
    </recommendedName>
</protein>
<dbReference type="InterPro" id="IPR013853">
    <property type="entry name" value="EIIC-GAT"/>
</dbReference>
<evidence type="ECO:0000256" key="6">
    <source>
        <dbReference type="ARBA" id="ARBA00022692"/>
    </source>
</evidence>
<dbReference type="GO" id="GO:0009401">
    <property type="term" value="P:phosphoenolpyruvate-dependent sugar phosphotransferase system"/>
    <property type="evidence" value="ECO:0007669"/>
    <property type="project" value="UniProtKB-KW"/>
</dbReference>
<feature type="transmembrane region" description="Helical" evidence="9">
    <location>
        <begin position="413"/>
        <end position="440"/>
    </location>
</feature>
<evidence type="ECO:0000313" key="12">
    <source>
        <dbReference type="Proteomes" id="UP000185829"/>
    </source>
</evidence>
<evidence type="ECO:0000256" key="7">
    <source>
        <dbReference type="ARBA" id="ARBA00022989"/>
    </source>
</evidence>
<dbReference type="Proteomes" id="UP000185829">
    <property type="component" value="Unassembled WGS sequence"/>
</dbReference>
<keyword evidence="7 9" id="KW-1133">Transmembrane helix</keyword>
<proteinExistence type="predicted"/>
<comment type="caution">
    <text evidence="11">The sequence shown here is derived from an EMBL/GenBank/DDBJ whole genome shotgun (WGS) entry which is preliminary data.</text>
</comment>
<dbReference type="AlphaFoldDB" id="A0A9X8RAJ6"/>
<reference evidence="11 12" key="1">
    <citation type="submission" date="2017-01" db="EMBL/GenBank/DDBJ databases">
        <authorList>
            <person name="Varghese N."/>
            <person name="Submissions S."/>
        </authorList>
    </citation>
    <scope>NUCLEOTIDE SEQUENCE [LARGE SCALE GENOMIC DNA]</scope>
    <source>
        <strain evidence="11 12">RUG2-6</strain>
    </source>
</reference>
<dbReference type="PANTHER" id="PTHR37324:SF2">
    <property type="entry name" value="PTS SYSTEM GALACTITOL-SPECIFIC EIIC COMPONENT"/>
    <property type="match status" value="1"/>
</dbReference>
<evidence type="ECO:0000259" key="10">
    <source>
        <dbReference type="PROSITE" id="PS51104"/>
    </source>
</evidence>
<accession>A0A9X8RAJ6</accession>
<dbReference type="PROSITE" id="PS51104">
    <property type="entry name" value="PTS_EIIC_TYPE_2"/>
    <property type="match status" value="1"/>
</dbReference>
<keyword evidence="3" id="KW-1003">Cell membrane</keyword>
<dbReference type="EMBL" id="FTMX01000004">
    <property type="protein sequence ID" value="SIR59144.1"/>
    <property type="molecule type" value="Genomic_DNA"/>
</dbReference>
<feature type="transmembrane region" description="Helical" evidence="9">
    <location>
        <begin position="12"/>
        <end position="32"/>
    </location>
</feature>
<evidence type="ECO:0000256" key="8">
    <source>
        <dbReference type="ARBA" id="ARBA00023136"/>
    </source>
</evidence>
<keyword evidence="5" id="KW-0598">Phosphotransferase system</keyword>
<dbReference type="InterPro" id="IPR004703">
    <property type="entry name" value="PTS_sugar-sp_permease"/>
</dbReference>
<dbReference type="GO" id="GO:0015577">
    <property type="term" value="F:galactitol transmembrane transporter activity"/>
    <property type="evidence" value="ECO:0007669"/>
    <property type="project" value="InterPro"/>
</dbReference>
<feature type="transmembrane region" description="Helical" evidence="9">
    <location>
        <begin position="221"/>
        <end position="244"/>
    </location>
</feature>
<evidence type="ECO:0000256" key="1">
    <source>
        <dbReference type="ARBA" id="ARBA00004651"/>
    </source>
</evidence>
<sequence length="461" mass="49713">MGQQILEAFQYVLGFGPTVMLPIVVFILALCFRVKPGKALRSAVIIGMGFVGIFLIFNLLIESVGPAAQAMVGRTGIDLPVVDTGWPALAAIAFASPIAPFVIPMVVLLNIVMIMLRWTKTVDIDLWNYWHFCLAGALVYGVTGNFLFGLLGAAIATVTTLKLADWSSPYIQKRFNLPGISLPTLSAAVFFPVGIIGNKMIDSIPGIRNLKADPESIQKRFGVFGEPMMIGLVLGIIIGILAGFNLDEILKLGMNLGAVMLIMPRMVRILMEGLIPLSDAVRTLLKKKFPDRADITIGLDISVAIGNPAIISTALLMTPITILLAVILPGNKIMPLGDLPTLTVPLAMIVLACGGNIIRSLIIGIPVIIADLYIASYLSPLVTQVAKSIDFQFPEGASSLVNSFLDGGNPFRYWLVMLSQGNIFAIGMIPVIGLFIWWAYKITKKDFNENGELKASDTKVS</sequence>
<comment type="subcellular location">
    <subcellularLocation>
        <location evidence="1">Cell membrane</location>
        <topology evidence="1">Multi-pass membrane protein</topology>
    </subcellularLocation>
</comment>
<evidence type="ECO:0000256" key="2">
    <source>
        <dbReference type="ARBA" id="ARBA00022448"/>
    </source>
</evidence>
<dbReference type="InterPro" id="IPR013014">
    <property type="entry name" value="PTS_EIIC_2"/>
</dbReference>
<dbReference type="GO" id="GO:0005886">
    <property type="term" value="C:plasma membrane"/>
    <property type="evidence" value="ECO:0007669"/>
    <property type="project" value="UniProtKB-SubCell"/>
</dbReference>
<name>A0A9X8RAJ6_9BACI</name>
<feature type="transmembrane region" description="Helical" evidence="9">
    <location>
        <begin position="180"/>
        <end position="201"/>
    </location>
</feature>
<evidence type="ECO:0000256" key="9">
    <source>
        <dbReference type="SAM" id="Phobius"/>
    </source>
</evidence>
<dbReference type="PIRSF" id="PIRSF006304">
    <property type="entry name" value="GatC"/>
    <property type="match status" value="1"/>
</dbReference>
<keyword evidence="8 9" id="KW-0472">Membrane</keyword>
<dbReference type="Pfam" id="PF03611">
    <property type="entry name" value="EIIC-GAT"/>
    <property type="match status" value="1"/>
</dbReference>
<gene>
    <name evidence="11" type="ORF">SAMN05878482_104391</name>
</gene>
<organism evidence="11 12">
    <name type="scientific">Peribacillus simplex</name>
    <dbReference type="NCBI Taxonomy" id="1478"/>
    <lineage>
        <taxon>Bacteria</taxon>
        <taxon>Bacillati</taxon>
        <taxon>Bacillota</taxon>
        <taxon>Bacilli</taxon>
        <taxon>Bacillales</taxon>
        <taxon>Bacillaceae</taxon>
        <taxon>Peribacillus</taxon>
    </lineage>
</organism>
<keyword evidence="4" id="KW-0762">Sugar transport</keyword>
<keyword evidence="2" id="KW-0813">Transport</keyword>
<evidence type="ECO:0000256" key="4">
    <source>
        <dbReference type="ARBA" id="ARBA00022597"/>
    </source>
</evidence>
<keyword evidence="6 9" id="KW-0812">Transmembrane</keyword>
<evidence type="ECO:0000256" key="5">
    <source>
        <dbReference type="ARBA" id="ARBA00022683"/>
    </source>
</evidence>
<feature type="transmembrane region" description="Helical" evidence="9">
    <location>
        <begin position="88"/>
        <end position="116"/>
    </location>
</feature>
<feature type="transmembrane region" description="Helical" evidence="9">
    <location>
        <begin position="39"/>
        <end position="61"/>
    </location>
</feature>
<feature type="domain" description="PTS EIIC type-2" evidence="10">
    <location>
        <begin position="9"/>
        <end position="438"/>
    </location>
</feature>